<comment type="caution">
    <text evidence="1">The sequence shown here is derived from an EMBL/GenBank/DDBJ whole genome shotgun (WGS) entry which is preliminary data.</text>
</comment>
<reference evidence="2" key="1">
    <citation type="journal article" date="2019" name="Int. J. Syst. Evol. Microbiol.">
        <title>The Global Catalogue of Microorganisms (GCM) 10K type strain sequencing project: providing services to taxonomists for standard genome sequencing and annotation.</title>
        <authorList>
            <consortium name="The Broad Institute Genomics Platform"/>
            <consortium name="The Broad Institute Genome Sequencing Center for Infectious Disease"/>
            <person name="Wu L."/>
            <person name="Ma J."/>
        </authorList>
    </citation>
    <scope>NUCLEOTIDE SEQUENCE [LARGE SCALE GENOMIC DNA]</scope>
    <source>
        <strain evidence="2">CGMCC 1.19062</strain>
    </source>
</reference>
<dbReference type="RefSeq" id="WP_379877680.1">
    <property type="nucleotide sequence ID" value="NZ_JBHUIP010000013.1"/>
</dbReference>
<dbReference type="Proteomes" id="UP001597295">
    <property type="component" value="Unassembled WGS sequence"/>
</dbReference>
<accession>A0ABW5DXA6</accession>
<dbReference type="EMBL" id="JBHUIP010000013">
    <property type="protein sequence ID" value="MFD2264586.1"/>
    <property type="molecule type" value="Genomic_DNA"/>
</dbReference>
<evidence type="ECO:0000313" key="2">
    <source>
        <dbReference type="Proteomes" id="UP001597295"/>
    </source>
</evidence>
<dbReference type="InterPro" id="IPR011009">
    <property type="entry name" value="Kinase-like_dom_sf"/>
</dbReference>
<sequence>MAADLNHVIPEKIREILKEHYEKFVPTSYSVVSEGGGRFSTRGILVHSICNENDRCLSIVEKRLFHRPIFSGTSAEEFFYKNILNVWPSAQKYCPKILKIERSFLGSSIFMSKEGRRSVNLYRDYLKIVSIVKVMQADAPDLSCFGSFDYFSAPASRRYRGNYRQYIRKIIKGPLLTAPESFNSQKIIAMLDGMSRLCQDMPRVPSHLDLLQKNIRFKKPKFTLIDWGEFSFAPIGFEYGGLLSSLFRLGVIEDYKAIQIKFMEQFRANRLKSGSYKQDLVSLRYFYFISCLSFIYVKLNRVQDLSQQQFEILRDKAQYLMDEIQTAAGR</sequence>
<proteinExistence type="predicted"/>
<evidence type="ECO:0000313" key="1">
    <source>
        <dbReference type="EMBL" id="MFD2264586.1"/>
    </source>
</evidence>
<dbReference type="SUPFAM" id="SSF56112">
    <property type="entry name" value="Protein kinase-like (PK-like)"/>
    <property type="match status" value="1"/>
</dbReference>
<evidence type="ECO:0008006" key="3">
    <source>
        <dbReference type="Google" id="ProtNLM"/>
    </source>
</evidence>
<name>A0ABW5DXA6_9PROT</name>
<protein>
    <recommendedName>
        <fullName evidence="3">Aminoglycoside phosphotransferase domain-containing protein</fullName>
    </recommendedName>
</protein>
<organism evidence="1 2">
    <name type="scientific">Lacibacterium aquatile</name>
    <dbReference type="NCBI Taxonomy" id="1168082"/>
    <lineage>
        <taxon>Bacteria</taxon>
        <taxon>Pseudomonadati</taxon>
        <taxon>Pseudomonadota</taxon>
        <taxon>Alphaproteobacteria</taxon>
        <taxon>Rhodospirillales</taxon>
        <taxon>Rhodospirillaceae</taxon>
    </lineage>
</organism>
<gene>
    <name evidence="1" type="ORF">ACFSM5_16900</name>
</gene>
<keyword evidence="2" id="KW-1185">Reference proteome</keyword>